<dbReference type="GO" id="GO:0043138">
    <property type="term" value="F:3'-5' DNA helicase activity"/>
    <property type="evidence" value="ECO:0007669"/>
    <property type="project" value="TreeGrafter"/>
</dbReference>
<evidence type="ECO:0000259" key="1">
    <source>
        <dbReference type="Pfam" id="PF13538"/>
    </source>
</evidence>
<dbReference type="GO" id="GO:0000725">
    <property type="term" value="P:recombinational repair"/>
    <property type="evidence" value="ECO:0007669"/>
    <property type="project" value="TreeGrafter"/>
</dbReference>
<comment type="caution">
    <text evidence="2">The sequence shown here is derived from an EMBL/GenBank/DDBJ whole genome shotgun (WGS) entry which is preliminary data.</text>
</comment>
<dbReference type="InterPro" id="IPR027417">
    <property type="entry name" value="P-loop_NTPase"/>
</dbReference>
<keyword evidence="2" id="KW-0540">Nuclease</keyword>
<gene>
    <name evidence="2" type="ORF">D4741_20085</name>
</gene>
<dbReference type="GO" id="GO:0005524">
    <property type="term" value="F:ATP binding"/>
    <property type="evidence" value="ECO:0007669"/>
    <property type="project" value="InterPro"/>
</dbReference>
<evidence type="ECO:0000313" key="3">
    <source>
        <dbReference type="Proteomes" id="UP000265938"/>
    </source>
</evidence>
<organism evidence="2 3">
    <name type="scientific">Pseudoalteromonas gelatinilytica</name>
    <dbReference type="NCBI Taxonomy" id="1703256"/>
    <lineage>
        <taxon>Bacteria</taxon>
        <taxon>Pseudomonadati</taxon>
        <taxon>Pseudomonadota</taxon>
        <taxon>Gammaproteobacteria</taxon>
        <taxon>Alteromonadales</taxon>
        <taxon>Pseudoalteromonadaceae</taxon>
        <taxon>Pseudoalteromonas</taxon>
    </lineage>
</organism>
<dbReference type="GO" id="GO:0003677">
    <property type="term" value="F:DNA binding"/>
    <property type="evidence" value="ECO:0007669"/>
    <property type="project" value="InterPro"/>
</dbReference>
<dbReference type="PANTHER" id="PTHR11070">
    <property type="entry name" value="UVRD / RECB / PCRA DNA HELICASE FAMILY MEMBER"/>
    <property type="match status" value="1"/>
</dbReference>
<name>A0A3A3EEI3_9GAMM</name>
<dbReference type="AlphaFoldDB" id="A0A3A3EEI3"/>
<protein>
    <submittedName>
        <fullName evidence="2">Endonuclease</fullName>
    </submittedName>
</protein>
<reference evidence="2 3" key="1">
    <citation type="submission" date="2018-09" db="EMBL/GenBank/DDBJ databases">
        <title>Identification of marine bacteria producing industrial enzymes.</title>
        <authorList>
            <person name="Cheng T.H."/>
            <person name="Saidin J."/>
            <person name="Muhd D.D."/>
            <person name="Isa M.N.M."/>
            <person name="Bakar M.F.A."/>
            <person name="Ismail N."/>
        </authorList>
    </citation>
    <scope>NUCLEOTIDE SEQUENCE [LARGE SCALE GENOMIC DNA]</scope>
    <source>
        <strain evidence="2 3">MNAD 1.6</strain>
    </source>
</reference>
<dbReference type="InterPro" id="IPR000212">
    <property type="entry name" value="DNA_helicase_UvrD/REP"/>
</dbReference>
<proteinExistence type="predicted"/>
<dbReference type="Proteomes" id="UP000265938">
    <property type="component" value="Unassembled WGS sequence"/>
</dbReference>
<sequence>MDNSYYFEYLNDEIKSDTQIRPILDFMQEYAIQNQRQIYIIDQPIGERKYTYSYKKAIILLIPKVKLLILNFEEENEEFEDFVEDFIYDLGIISDKYDYNEFLGRSRTWKGNLIEIENINESSTEKVEEVITSNELTGIQGRKAELLISLLTGSINDINRVEGDVPENNLEQIKKNIILFDSQQTRFIFQAPSQQRVTIQGLAGTGKTELLLHKLKDIYINEEDSKIFFTCFNKILSKELRNRIPDFFNFMKVREQIKWEERLWVERSWGSGADKNSGLYSFICHTYNIPFERYSYGTSFEGVCKRALERLESIEDFVPFFDYILIDESQDFNEFFFRLCEKVTKKQVYVAGDIFQSIFYSYGDQQSNLDFLLNRVYRTDPKTVMMAHIIGFGLLERPVIRWLEDIEWKACGYNIEKNNQEYTLSREPLKRFEDLPNSHSKSIKVGVLPEGVAPINGVIKAIEEIRDENPTVEADDIGIVFLENTNSNFELAERIAYEVSNKYNWNSVKGYETKNKEKGSLFISNRNNVKGLEFPFVICVTTQSLNKNTTLRNSLYMMLTRSFLTSYLILSSENGNLNAKLKSAANELNETGTITITKPSPDEVMDTSLLMLEANENKSQYEIVEEILKSLQIEDFNTKKQLHAMVDVMLNNSVDRDKIHNLIVNNLEFL</sequence>
<evidence type="ECO:0000313" key="2">
    <source>
        <dbReference type="EMBL" id="RJF32073.1"/>
    </source>
</evidence>
<dbReference type="Gene3D" id="3.40.50.300">
    <property type="entry name" value="P-loop containing nucleotide triphosphate hydrolases"/>
    <property type="match status" value="2"/>
</dbReference>
<keyword evidence="2" id="KW-0255">Endonuclease</keyword>
<dbReference type="PANTHER" id="PTHR11070:SF50">
    <property type="entry name" value="SUPERFAMILY I DNA AND RNA HELICASE"/>
    <property type="match status" value="1"/>
</dbReference>
<dbReference type="GO" id="GO:0004519">
    <property type="term" value="F:endonuclease activity"/>
    <property type="evidence" value="ECO:0007669"/>
    <property type="project" value="UniProtKB-KW"/>
</dbReference>
<dbReference type="InterPro" id="IPR027785">
    <property type="entry name" value="UvrD-like_helicase_C"/>
</dbReference>
<dbReference type="Pfam" id="PF13538">
    <property type="entry name" value="UvrD_C_2"/>
    <property type="match status" value="1"/>
</dbReference>
<dbReference type="GO" id="GO:0005829">
    <property type="term" value="C:cytosol"/>
    <property type="evidence" value="ECO:0007669"/>
    <property type="project" value="TreeGrafter"/>
</dbReference>
<dbReference type="SUPFAM" id="SSF52540">
    <property type="entry name" value="P-loop containing nucleoside triphosphate hydrolases"/>
    <property type="match status" value="1"/>
</dbReference>
<dbReference type="EMBL" id="QYSE01000009">
    <property type="protein sequence ID" value="RJF32073.1"/>
    <property type="molecule type" value="Genomic_DNA"/>
</dbReference>
<keyword evidence="2" id="KW-0378">Hydrolase</keyword>
<feature type="domain" description="UvrD-like helicase C-terminal" evidence="1">
    <location>
        <begin position="522"/>
        <end position="569"/>
    </location>
</feature>
<accession>A0A3A3EEI3</accession>
<dbReference type="GO" id="GO:0033202">
    <property type="term" value="C:DNA helicase complex"/>
    <property type="evidence" value="ECO:0007669"/>
    <property type="project" value="TreeGrafter"/>
</dbReference>